<protein>
    <recommendedName>
        <fullName evidence="4">DUF4251 domain-containing protein</fullName>
    </recommendedName>
</protein>
<reference evidence="2 3" key="1">
    <citation type="submission" date="2019-01" db="EMBL/GenBank/DDBJ databases">
        <title>Mucilaginibacter antarcticum sp. nov., isolated from antarctic soil.</title>
        <authorList>
            <person name="Yan Y.-Q."/>
            <person name="Du Z.-J."/>
        </authorList>
    </citation>
    <scope>NUCLEOTIDE SEQUENCE [LARGE SCALE GENOMIC DNA]</scope>
    <source>
        <strain evidence="2 3">F01003</strain>
    </source>
</reference>
<dbReference type="OrthoDB" id="670350at2"/>
<name>A0A3S3VDG8_9SPHI</name>
<comment type="caution">
    <text evidence="2">The sequence shown here is derived from an EMBL/GenBank/DDBJ whole genome shotgun (WGS) entry which is preliminary data.</text>
</comment>
<dbReference type="RefSeq" id="WP_128534458.1">
    <property type="nucleotide sequence ID" value="NZ_SBIW01000006.1"/>
</dbReference>
<organism evidence="2 3">
    <name type="scientific">Mucilaginibacter gilvus</name>
    <dbReference type="NCBI Taxonomy" id="2305909"/>
    <lineage>
        <taxon>Bacteria</taxon>
        <taxon>Pseudomonadati</taxon>
        <taxon>Bacteroidota</taxon>
        <taxon>Sphingobacteriia</taxon>
        <taxon>Sphingobacteriales</taxon>
        <taxon>Sphingobacteriaceae</taxon>
        <taxon>Mucilaginibacter</taxon>
    </lineage>
</organism>
<sequence length="166" mass="18132">MKLAIKLTLLLLLPVALYAQDTTVVKKQANIVAAALIAGNYSTVINYMHPKVLKMVGGKDKLLQLMTNGMKQMKAQGITFQSATIGSPGKFYKAGTEIHCLVPENVTMKVGANTLHSQSNLLAVSSDKGKNWTFIDLNKNTIAQIPKMFPNFNKALKIPEPKQMGM</sequence>
<dbReference type="Proteomes" id="UP000286701">
    <property type="component" value="Unassembled WGS sequence"/>
</dbReference>
<accession>A0A3S3VDG8</accession>
<feature type="signal peptide" evidence="1">
    <location>
        <begin position="1"/>
        <end position="19"/>
    </location>
</feature>
<feature type="chain" id="PRO_5018791731" description="DUF4251 domain-containing protein" evidence="1">
    <location>
        <begin position="20"/>
        <end position="166"/>
    </location>
</feature>
<keyword evidence="1" id="KW-0732">Signal</keyword>
<dbReference type="EMBL" id="SBIW01000006">
    <property type="protein sequence ID" value="RWY51039.1"/>
    <property type="molecule type" value="Genomic_DNA"/>
</dbReference>
<dbReference type="AlphaFoldDB" id="A0A3S3VDG8"/>
<evidence type="ECO:0000256" key="1">
    <source>
        <dbReference type="SAM" id="SignalP"/>
    </source>
</evidence>
<evidence type="ECO:0000313" key="3">
    <source>
        <dbReference type="Proteomes" id="UP000286701"/>
    </source>
</evidence>
<evidence type="ECO:0000313" key="2">
    <source>
        <dbReference type="EMBL" id="RWY51039.1"/>
    </source>
</evidence>
<proteinExistence type="predicted"/>
<gene>
    <name evidence="2" type="ORF">EPL05_13290</name>
</gene>
<keyword evidence="3" id="KW-1185">Reference proteome</keyword>
<evidence type="ECO:0008006" key="4">
    <source>
        <dbReference type="Google" id="ProtNLM"/>
    </source>
</evidence>